<reference evidence="2" key="1">
    <citation type="journal article" date="2019" name="Int. J. Syst. Evol. Microbiol.">
        <title>The Global Catalogue of Microorganisms (GCM) 10K type strain sequencing project: providing services to taxonomists for standard genome sequencing and annotation.</title>
        <authorList>
            <consortium name="The Broad Institute Genomics Platform"/>
            <consortium name="The Broad Institute Genome Sequencing Center for Infectious Disease"/>
            <person name="Wu L."/>
            <person name="Ma J."/>
        </authorList>
    </citation>
    <scope>NUCLEOTIDE SEQUENCE [LARGE SCALE GENOMIC DNA]</scope>
    <source>
        <strain evidence="2">TBRC 1276</strain>
    </source>
</reference>
<name>A0ABV8GRA5_9ACTN</name>
<organism evidence="1 2">
    <name type="scientific">Nonomuraea purpurea</name>
    <dbReference type="NCBI Taxonomy" id="1849276"/>
    <lineage>
        <taxon>Bacteria</taxon>
        <taxon>Bacillati</taxon>
        <taxon>Actinomycetota</taxon>
        <taxon>Actinomycetes</taxon>
        <taxon>Streptosporangiales</taxon>
        <taxon>Streptosporangiaceae</taxon>
        <taxon>Nonomuraea</taxon>
    </lineage>
</organism>
<dbReference type="RefSeq" id="WP_379535150.1">
    <property type="nucleotide sequence ID" value="NZ_JBHSBI010000043.1"/>
</dbReference>
<dbReference type="GO" id="GO:0016746">
    <property type="term" value="F:acyltransferase activity"/>
    <property type="evidence" value="ECO:0007669"/>
    <property type="project" value="UniProtKB-KW"/>
</dbReference>
<gene>
    <name evidence="1" type="ORF">ACFOY2_49525</name>
</gene>
<dbReference type="SUPFAM" id="SSF55729">
    <property type="entry name" value="Acyl-CoA N-acyltransferases (Nat)"/>
    <property type="match status" value="1"/>
</dbReference>
<comment type="caution">
    <text evidence="1">The sequence shown here is derived from an EMBL/GenBank/DDBJ whole genome shotgun (WGS) entry which is preliminary data.</text>
</comment>
<sequence length="229" mass="25921">MTDNQVRERSPLRELHLEIYPPTDGPDSFDRYPWQREIRSFRGEVIYQNGRFPHFRLADGAFDDADEHDVHAYHLMVRSRSTGAIVATARAAPLERLPVSRVMALDEPTATRLMSSRGLRRSDVFEGARWVVDPRHRGRRIGQLLIVAGALLTRRAHRKLIWVLAGTATGQDALLRQFGFQEVSATPHPMPDVGDTVKLLACAPEQLLDHRPEFVEEIAPAVSAALRRH</sequence>
<keyword evidence="2" id="KW-1185">Reference proteome</keyword>
<dbReference type="Proteomes" id="UP001595851">
    <property type="component" value="Unassembled WGS sequence"/>
</dbReference>
<accession>A0ABV8GRA5</accession>
<evidence type="ECO:0000313" key="2">
    <source>
        <dbReference type="Proteomes" id="UP001595851"/>
    </source>
</evidence>
<protein>
    <submittedName>
        <fullName evidence="1">GNAT family N-acyltransferase</fullName>
        <ecNumber evidence="1">2.3.1.-</ecNumber>
    </submittedName>
</protein>
<keyword evidence="1" id="KW-0808">Transferase</keyword>
<dbReference type="InterPro" id="IPR016181">
    <property type="entry name" value="Acyl_CoA_acyltransferase"/>
</dbReference>
<keyword evidence="1" id="KW-0012">Acyltransferase</keyword>
<dbReference type="EMBL" id="JBHSBI010000043">
    <property type="protein sequence ID" value="MFC4015330.1"/>
    <property type="molecule type" value="Genomic_DNA"/>
</dbReference>
<dbReference type="Gene3D" id="3.40.630.30">
    <property type="match status" value="1"/>
</dbReference>
<proteinExistence type="predicted"/>
<dbReference type="Pfam" id="PF13444">
    <property type="entry name" value="Acetyltransf_5"/>
    <property type="match status" value="1"/>
</dbReference>
<evidence type="ECO:0000313" key="1">
    <source>
        <dbReference type="EMBL" id="MFC4015330.1"/>
    </source>
</evidence>
<dbReference type="EC" id="2.3.1.-" evidence="1"/>